<dbReference type="Pfam" id="PF14490">
    <property type="entry name" value="HHH_RecD2"/>
    <property type="match status" value="1"/>
</dbReference>
<dbReference type="InterPro" id="IPR029493">
    <property type="entry name" value="RecD2-like_HHH"/>
</dbReference>
<keyword evidence="1 3" id="KW-0547">Nucleotide-binding</keyword>
<feature type="domain" description="UvrD-like helicase C-terminal" evidence="4">
    <location>
        <begin position="671"/>
        <end position="719"/>
    </location>
</feature>
<dbReference type="AlphaFoldDB" id="A0A0R2G9Z4"/>
<feature type="domain" description="ATP-dependent RecD2 DNA helicase OB-fold" evidence="7">
    <location>
        <begin position="7"/>
        <end position="85"/>
    </location>
</feature>
<keyword evidence="3" id="KW-0238">DNA-binding</keyword>
<sequence>MNNEEQHFITGQVERIFFQNDTTLYKVLLVKIDKTDIKWNEDEITVTGSFGTIKEEGSYTFFGDIKTHPKYGPQFQATNYQSDQPTTKSGLVAYLSGEQFTGIGKMTAEKIVTALGGDAIDKIIADPSVLVPLGINAKKRKTLVDVLTENNGMEQIIIGLNDYGFGSTLAYAIYQHYQEDTLRVLRENPYQLILDIDGVGFKRADQIAEKIGIADDADIRLRGALLEELNQLTQQEGDTYTAAEPLLNGALNLLQQTRRTPVAPQKVADQILALAHDGKIMSEDDRIYPRSLFNAEWQIAQELYRIEKEYADKQAASLKHFETELKHVEKRLKITYDDSQKQAIKAALQHHVFLLTGGPGTGKTTVINGLVALFAQLHHLSLDINEYKEETFPILLAAPTGRAAKRMTETTGLPASTIHRLLGLTGRENDPDTPTKELEGGLLIIDEMSMVDTYLFRSLVRAIPSDMQVVLVGDKDQLPSVGPGQVFSDLLAAQILPEIELNQIYRQNDDSSIIELAHDINTGQVPANFFTNQSDRSFIACNAYQVPDVIDQVVTHAKQKGFETSDIQVLAPMYRGAAGIDRLNPMIQEIMNPRKNERTKEVKTQNGVYRIGDKVLHLVNSPDVNVFNGEIGQIVGITEAKKSKHKSDELTIAFEGNEVTYKRSDWYKITLAYCTSIHKAQGSEFQMVILPLVHQEHRMLKRNLLYTAVTRAKQFLILIGEREAFETAVKEQSANRKTTLKERLKQVFEQSQTMPHQAARQLRSTAEAAVAPSEIPVASDDDTTATTATTLELHEDEDDYRLTVAKVASGEIDPMIGMGTVTPRSFM</sequence>
<dbReference type="Gene3D" id="2.30.30.940">
    <property type="match status" value="1"/>
</dbReference>
<feature type="domain" description="ATP-dependent RecD2 DNA helicase-like helix-hairpin-helix" evidence="5">
    <location>
        <begin position="149"/>
        <end position="240"/>
    </location>
</feature>
<dbReference type="PATRIC" id="fig|81857.3.peg.271"/>
<keyword evidence="3" id="KW-0378">Hydrolase</keyword>
<dbReference type="InterPro" id="IPR041451">
    <property type="entry name" value="RecD2_SH13"/>
</dbReference>
<dbReference type="Pfam" id="PF13538">
    <property type="entry name" value="UvrD_C_2"/>
    <property type="match status" value="1"/>
</dbReference>
<accession>A0A0R2G9Z4</accession>
<dbReference type="CDD" id="cd18809">
    <property type="entry name" value="SF1_C_RecD"/>
    <property type="match status" value="1"/>
</dbReference>
<evidence type="ECO:0000313" key="11">
    <source>
        <dbReference type="Proteomes" id="UP000051751"/>
    </source>
</evidence>
<dbReference type="GO" id="GO:0043139">
    <property type="term" value="F:5'-3' DNA helicase activity"/>
    <property type="evidence" value="ECO:0007669"/>
    <property type="project" value="UniProtKB-UniRule"/>
</dbReference>
<dbReference type="GO" id="GO:0009338">
    <property type="term" value="C:exodeoxyribonuclease V complex"/>
    <property type="evidence" value="ECO:0007669"/>
    <property type="project" value="TreeGrafter"/>
</dbReference>
<dbReference type="HAMAP" id="MF_01488">
    <property type="entry name" value="RecD2"/>
    <property type="match status" value="1"/>
</dbReference>
<dbReference type="InterPro" id="IPR050534">
    <property type="entry name" value="Coronavir_polyprotein_1ab"/>
</dbReference>
<dbReference type="GO" id="GO:0005524">
    <property type="term" value="F:ATP binding"/>
    <property type="evidence" value="ECO:0007669"/>
    <property type="project" value="UniProtKB-UniRule"/>
</dbReference>
<evidence type="ECO:0000256" key="1">
    <source>
        <dbReference type="ARBA" id="ARBA00022741"/>
    </source>
</evidence>
<evidence type="ECO:0000256" key="3">
    <source>
        <dbReference type="HAMAP-Rule" id="MF_01488"/>
    </source>
</evidence>
<dbReference type="InterPro" id="IPR027417">
    <property type="entry name" value="P-loop_NTPase"/>
</dbReference>
<evidence type="ECO:0000313" key="9">
    <source>
        <dbReference type="EMBL" id="KRN34090.1"/>
    </source>
</evidence>
<dbReference type="PANTHER" id="PTHR43788:SF6">
    <property type="entry name" value="DNA HELICASE B"/>
    <property type="match status" value="1"/>
</dbReference>
<evidence type="ECO:0000313" key="8">
    <source>
        <dbReference type="EMBL" id="KRN29381.1"/>
    </source>
</evidence>
<dbReference type="Proteomes" id="UP000051645">
    <property type="component" value="Unassembled WGS sequence"/>
</dbReference>
<dbReference type="RefSeq" id="WP_236698001.1">
    <property type="nucleotide sequence ID" value="NZ_JQAT01000001.1"/>
</dbReference>
<dbReference type="Proteomes" id="UP000051751">
    <property type="component" value="Unassembled WGS sequence"/>
</dbReference>
<dbReference type="SUPFAM" id="SSF52540">
    <property type="entry name" value="P-loop containing nucleoside triphosphate hydrolases"/>
    <property type="match status" value="2"/>
</dbReference>
<evidence type="ECO:0000259" key="4">
    <source>
        <dbReference type="Pfam" id="PF13538"/>
    </source>
</evidence>
<dbReference type="Pfam" id="PF18335">
    <property type="entry name" value="SH3_13"/>
    <property type="match status" value="1"/>
</dbReference>
<dbReference type="NCBIfam" id="TIGR01448">
    <property type="entry name" value="recD_rel"/>
    <property type="match status" value="1"/>
</dbReference>
<name>A0A0R2G9Z4_9LACO</name>
<evidence type="ECO:0000259" key="7">
    <source>
        <dbReference type="Pfam" id="PF23139"/>
    </source>
</evidence>
<keyword evidence="3" id="KW-0347">Helicase</keyword>
<dbReference type="STRING" id="81857.IV38_GL000265"/>
<dbReference type="Gene3D" id="1.10.10.2220">
    <property type="match status" value="1"/>
</dbReference>
<dbReference type="GO" id="GO:0017116">
    <property type="term" value="F:single-stranded DNA helicase activity"/>
    <property type="evidence" value="ECO:0007669"/>
    <property type="project" value="TreeGrafter"/>
</dbReference>
<keyword evidence="10" id="KW-1185">Reference proteome</keyword>
<dbReference type="InterPro" id="IPR006345">
    <property type="entry name" value="RecD2"/>
</dbReference>
<evidence type="ECO:0000259" key="6">
    <source>
        <dbReference type="Pfam" id="PF18335"/>
    </source>
</evidence>
<evidence type="ECO:0000313" key="10">
    <source>
        <dbReference type="Proteomes" id="UP000051645"/>
    </source>
</evidence>
<gene>
    <name evidence="3" type="primary">recD2</name>
    <name evidence="8" type="ORF">IV38_GL000265</name>
    <name evidence="9" type="ORF">IV40_GL000404</name>
</gene>
<dbReference type="Gene3D" id="3.40.50.300">
    <property type="entry name" value="P-loop containing nucleotide triphosphate hydrolases"/>
    <property type="match status" value="2"/>
</dbReference>
<dbReference type="GO" id="GO:0003677">
    <property type="term" value="F:DNA binding"/>
    <property type="evidence" value="ECO:0007669"/>
    <property type="project" value="UniProtKB-UniRule"/>
</dbReference>
<protein>
    <recommendedName>
        <fullName evidence="3">ATP-dependent RecD2 DNA helicase</fullName>
        <ecNumber evidence="3">5.6.2.3</ecNumber>
    </recommendedName>
    <alternativeName>
        <fullName evidence="3">DNA 5'-3' helicase subunit RecD2</fullName>
    </alternativeName>
</protein>
<dbReference type="GO" id="GO:0016787">
    <property type="term" value="F:hydrolase activity"/>
    <property type="evidence" value="ECO:0007669"/>
    <property type="project" value="UniProtKB-KW"/>
</dbReference>
<dbReference type="Pfam" id="PF13604">
    <property type="entry name" value="AAA_30"/>
    <property type="match status" value="1"/>
</dbReference>
<dbReference type="PANTHER" id="PTHR43788">
    <property type="entry name" value="DNA2/NAM7 HELICASE FAMILY MEMBER"/>
    <property type="match status" value="1"/>
</dbReference>
<dbReference type="EMBL" id="JQAZ01000001">
    <property type="protein sequence ID" value="KRN34090.1"/>
    <property type="molecule type" value="Genomic_DNA"/>
</dbReference>
<evidence type="ECO:0000259" key="5">
    <source>
        <dbReference type="Pfam" id="PF14490"/>
    </source>
</evidence>
<comment type="catalytic activity">
    <reaction evidence="3">
        <text>ATP + H2O = ADP + phosphate + H(+)</text>
        <dbReference type="Rhea" id="RHEA:13065"/>
        <dbReference type="ChEBI" id="CHEBI:15377"/>
        <dbReference type="ChEBI" id="CHEBI:15378"/>
        <dbReference type="ChEBI" id="CHEBI:30616"/>
        <dbReference type="ChEBI" id="CHEBI:43474"/>
        <dbReference type="ChEBI" id="CHEBI:456216"/>
        <dbReference type="EC" id="5.6.2.3"/>
    </reaction>
</comment>
<reference evidence="10 11" key="1">
    <citation type="journal article" date="2015" name="Genome Announc.">
        <title>Expanding the biotechnology potential of lactobacilli through comparative genomics of 213 strains and associated genera.</title>
        <authorList>
            <person name="Sun Z."/>
            <person name="Harris H.M."/>
            <person name="McCann A."/>
            <person name="Guo C."/>
            <person name="Argimon S."/>
            <person name="Zhang W."/>
            <person name="Yang X."/>
            <person name="Jeffery I.B."/>
            <person name="Cooney J.C."/>
            <person name="Kagawa T.F."/>
            <person name="Liu W."/>
            <person name="Song Y."/>
            <person name="Salvetti E."/>
            <person name="Wrobel A."/>
            <person name="Rasinkangas P."/>
            <person name="Parkhill J."/>
            <person name="Rea M.C."/>
            <person name="O'Sullivan O."/>
            <person name="Ritari J."/>
            <person name="Douillard F.P."/>
            <person name="Paul Ross R."/>
            <person name="Yang R."/>
            <person name="Briner A.E."/>
            <person name="Felis G.E."/>
            <person name="de Vos W.M."/>
            <person name="Barrangou R."/>
            <person name="Klaenhammer T.R."/>
            <person name="Caufield P.W."/>
            <person name="Cui Y."/>
            <person name="Zhang H."/>
            <person name="O'Toole P.W."/>
        </authorList>
    </citation>
    <scope>NUCLEOTIDE SEQUENCE [LARGE SCALE GENOMIC DNA]</scope>
    <source>
        <strain evidence="8 11">ATCC BAA-66</strain>
        <strain evidence="9 10">DSM 13344</strain>
    </source>
</reference>
<dbReference type="InterPro" id="IPR027785">
    <property type="entry name" value="UvrD-like_helicase_C"/>
</dbReference>
<proteinExistence type="inferred from homology"/>
<keyword evidence="2 3" id="KW-0067">ATP-binding</keyword>
<comment type="similarity">
    <text evidence="3">Belongs to the RecD family. RecD2 subfamily.</text>
</comment>
<dbReference type="CDD" id="cd17933">
    <property type="entry name" value="DEXSc_RecD-like"/>
    <property type="match status" value="1"/>
</dbReference>
<organism evidence="9 10">
    <name type="scientific">Lactobacillus selangorensis</name>
    <dbReference type="NCBI Taxonomy" id="81857"/>
    <lineage>
        <taxon>Bacteria</taxon>
        <taxon>Bacillati</taxon>
        <taxon>Bacillota</taxon>
        <taxon>Bacilli</taxon>
        <taxon>Lactobacillales</taxon>
        <taxon>Lactobacillaceae</taxon>
        <taxon>Lactobacillus</taxon>
    </lineage>
</organism>
<comment type="caution">
    <text evidence="9">The sequence shown here is derived from an EMBL/GenBank/DDBJ whole genome shotgun (WGS) entry which is preliminary data.</text>
</comment>
<feature type="domain" description="ATP-dependent RecD2 DNA helicase SH3" evidence="6">
    <location>
        <begin position="583"/>
        <end position="654"/>
    </location>
</feature>
<dbReference type="InterPro" id="IPR055446">
    <property type="entry name" value="RecD2_N_OB"/>
</dbReference>
<evidence type="ECO:0000256" key="2">
    <source>
        <dbReference type="ARBA" id="ARBA00022840"/>
    </source>
</evidence>
<dbReference type="EC" id="5.6.2.3" evidence="3"/>
<comment type="function">
    <text evidence="3">DNA-dependent ATPase and ATP-dependent 5'-3' DNA helicase. Has no activity on blunt DNA or DNA with 3'-overhangs, requires at least 10 bases of 5'-ssDNA for helicase activity.</text>
</comment>
<keyword evidence="3" id="KW-0413">Isomerase</keyword>
<feature type="binding site" evidence="3">
    <location>
        <begin position="360"/>
        <end position="364"/>
    </location>
    <ligand>
        <name>ATP</name>
        <dbReference type="ChEBI" id="CHEBI:30616"/>
    </ligand>
</feature>
<dbReference type="Pfam" id="PF23139">
    <property type="entry name" value="OB_YrrC"/>
    <property type="match status" value="1"/>
</dbReference>
<dbReference type="GO" id="GO:0006310">
    <property type="term" value="P:DNA recombination"/>
    <property type="evidence" value="ECO:0007669"/>
    <property type="project" value="InterPro"/>
</dbReference>
<dbReference type="EMBL" id="JQAT01000001">
    <property type="protein sequence ID" value="KRN29381.1"/>
    <property type="molecule type" value="Genomic_DNA"/>
</dbReference>